<comment type="caution">
    <text evidence="3">The sequence shown here is derived from an EMBL/GenBank/DDBJ whole genome shotgun (WGS) entry which is preliminary data.</text>
</comment>
<dbReference type="SUPFAM" id="SSF55469">
    <property type="entry name" value="FMN-dependent nitroreductase-like"/>
    <property type="match status" value="1"/>
</dbReference>
<dbReference type="NCBIfam" id="TIGR03605">
    <property type="entry name" value="antibiot_sagB"/>
    <property type="match status" value="1"/>
</dbReference>
<dbReference type="AlphaFoldDB" id="A0A563EUJ3"/>
<gene>
    <name evidence="3" type="ORF">FKR81_16230</name>
</gene>
<dbReference type="InterPro" id="IPR000415">
    <property type="entry name" value="Nitroreductase-like"/>
</dbReference>
<evidence type="ECO:0000313" key="3">
    <source>
        <dbReference type="EMBL" id="TWP51171.1"/>
    </source>
</evidence>
<proteinExistence type="predicted"/>
<protein>
    <submittedName>
        <fullName evidence="3">SagB/ThcOx family dehydrogenase</fullName>
    </submittedName>
</protein>
<accession>A0A563EUJ3</accession>
<dbReference type="CDD" id="cd02142">
    <property type="entry name" value="McbC_SagB-like_oxidoreductase"/>
    <property type="match status" value="1"/>
</dbReference>
<dbReference type="RefSeq" id="WP_146352769.1">
    <property type="nucleotide sequence ID" value="NZ_VOBR01000009.1"/>
</dbReference>
<dbReference type="Gene3D" id="3.40.109.10">
    <property type="entry name" value="NADH Oxidase"/>
    <property type="match status" value="1"/>
</dbReference>
<evidence type="ECO:0000259" key="2">
    <source>
        <dbReference type="Pfam" id="PF22767"/>
    </source>
</evidence>
<evidence type="ECO:0000313" key="4">
    <source>
        <dbReference type="Proteomes" id="UP000316639"/>
    </source>
</evidence>
<dbReference type="InterPro" id="IPR029479">
    <property type="entry name" value="Nitroreductase"/>
</dbReference>
<dbReference type="PANTHER" id="PTHR43745">
    <property type="entry name" value="NITROREDUCTASE MJ1384-RELATED"/>
    <property type="match status" value="1"/>
</dbReference>
<feature type="domain" description="Nitroreductase" evidence="1">
    <location>
        <begin position="230"/>
        <end position="397"/>
    </location>
</feature>
<organism evidence="3 4">
    <name type="scientific">Lentzea tibetensis</name>
    <dbReference type="NCBI Taxonomy" id="2591470"/>
    <lineage>
        <taxon>Bacteria</taxon>
        <taxon>Bacillati</taxon>
        <taxon>Actinomycetota</taxon>
        <taxon>Actinomycetes</taxon>
        <taxon>Pseudonocardiales</taxon>
        <taxon>Pseudonocardiaceae</taxon>
        <taxon>Lentzea</taxon>
    </lineage>
</organism>
<sequence length="401" mass="43819">MEMISLHPRTRIAAAPDGAVLVGHPWGVHTVRGDYLGLQRLVGTPVDPSTLDAAELRFLATFPFLVVHWLGDALRLVPLGVDARPAEPLADDVPVRLSRFAFFHGADDRLVLESPLSLYRAELDPSLSFVASLVRARPIGSFAGLERMVVRNLVSAGLLGGEDSPELRTWEFHDLLFHTRSRAGRHDHPVGGTYPHRDAEAPAIKPAGPGPVIELLVPGERDVPFTTVLERRCSTRSYGERGVTLDELGELLHRAAWRGGRPYPSGGASYDLEVYLAVRRCEGLERGVYHYDALAHVLRLVNPDLGELARRPADFEDPPDVLLVITSRFRRVSWKYTSIAYATTLRNVGVLFQTLYLVASSMGLAACAIGSGDVAVAEKVLGLPFTEESTVGEFALGSLRV</sequence>
<dbReference type="GO" id="GO:0016491">
    <property type="term" value="F:oxidoreductase activity"/>
    <property type="evidence" value="ECO:0007669"/>
    <property type="project" value="InterPro"/>
</dbReference>
<dbReference type="InterPro" id="IPR054488">
    <property type="entry name" value="ThcOx_dom2"/>
</dbReference>
<reference evidence="3 4" key="1">
    <citation type="submission" date="2019-07" db="EMBL/GenBank/DDBJ databases">
        <title>Lentzea xizangensis sp. nov., isolated from Qinghai-Tibetan Plateau Soils.</title>
        <authorList>
            <person name="Huang J."/>
        </authorList>
    </citation>
    <scope>NUCLEOTIDE SEQUENCE [LARGE SCALE GENOMIC DNA]</scope>
    <source>
        <strain evidence="3 4">FXJ1.1311</strain>
    </source>
</reference>
<dbReference type="InterPro" id="IPR052544">
    <property type="entry name" value="Bacteriocin_Proc_Enz"/>
</dbReference>
<keyword evidence="4" id="KW-1185">Reference proteome</keyword>
<dbReference type="OrthoDB" id="3723182at2"/>
<dbReference type="InterPro" id="IPR020051">
    <property type="entry name" value="SagB-type_dehydrogenase"/>
</dbReference>
<dbReference type="Pfam" id="PF00881">
    <property type="entry name" value="Nitroreductase"/>
    <property type="match status" value="1"/>
</dbReference>
<name>A0A563EUJ3_9PSEU</name>
<dbReference type="Proteomes" id="UP000316639">
    <property type="component" value="Unassembled WGS sequence"/>
</dbReference>
<evidence type="ECO:0000259" key="1">
    <source>
        <dbReference type="Pfam" id="PF00881"/>
    </source>
</evidence>
<dbReference type="EMBL" id="VOBR01000009">
    <property type="protein sequence ID" value="TWP51171.1"/>
    <property type="molecule type" value="Genomic_DNA"/>
</dbReference>
<dbReference type="PANTHER" id="PTHR43745:SF2">
    <property type="entry name" value="NITROREDUCTASE MJ1384-RELATED"/>
    <property type="match status" value="1"/>
</dbReference>
<dbReference type="Pfam" id="PF22767">
    <property type="entry name" value="ThcOx"/>
    <property type="match status" value="1"/>
</dbReference>
<feature type="domain" description="Cyanobactin oxidase ThcOx second" evidence="2">
    <location>
        <begin position="95"/>
        <end position="187"/>
    </location>
</feature>